<dbReference type="RefSeq" id="WP_380518680.1">
    <property type="nucleotide sequence ID" value="NZ_JBHEZX010000027.1"/>
</dbReference>
<dbReference type="InterPro" id="IPR027417">
    <property type="entry name" value="P-loop_NTPase"/>
</dbReference>
<dbReference type="SMART" id="SM00530">
    <property type="entry name" value="HTH_XRE"/>
    <property type="match status" value="1"/>
</dbReference>
<evidence type="ECO:0000256" key="1">
    <source>
        <dbReference type="SAM" id="MobiDB-lite"/>
    </source>
</evidence>
<protein>
    <submittedName>
        <fullName evidence="3">Helix-turn-helix domain-containing protein</fullName>
    </submittedName>
</protein>
<gene>
    <name evidence="3" type="ORF">ACEZDG_36090</name>
</gene>
<dbReference type="CDD" id="cd00093">
    <property type="entry name" value="HTH_XRE"/>
    <property type="match status" value="1"/>
</dbReference>
<dbReference type="PANTHER" id="PTHR47691">
    <property type="entry name" value="REGULATOR-RELATED"/>
    <property type="match status" value="1"/>
</dbReference>
<evidence type="ECO:0000313" key="3">
    <source>
        <dbReference type="EMBL" id="MFC1414695.1"/>
    </source>
</evidence>
<proteinExistence type="predicted"/>
<keyword evidence="4" id="KW-1185">Reference proteome</keyword>
<organism evidence="3 4">
    <name type="scientific">Streptacidiphilus alkalitolerans</name>
    <dbReference type="NCBI Taxonomy" id="3342712"/>
    <lineage>
        <taxon>Bacteria</taxon>
        <taxon>Bacillati</taxon>
        <taxon>Actinomycetota</taxon>
        <taxon>Actinomycetes</taxon>
        <taxon>Kitasatosporales</taxon>
        <taxon>Streptomycetaceae</taxon>
        <taxon>Streptacidiphilus</taxon>
    </lineage>
</organism>
<dbReference type="Proteomes" id="UP001592582">
    <property type="component" value="Unassembled WGS sequence"/>
</dbReference>
<sequence>MRNDLLLALRTQRGWTQEQLSERSGVSVRTIRNLEQGRIHSPRRSSLDLLFSVLDPELRSLVQINGSGLPGSAADPGRLPFPTAPGSPFAGTDGEGWSSPPVPQGRWRGPLPPRTSLVGRDDDLDRLSGLITSHAVTVLTGPGGVGKTRLALAVAERTADRFPGGVAVVQLGRITAAASAAGGDGPAALSAAEQAVAELLGDERQPPGAAPTLLVLDTAEHLPQITAVLVDRLRGARPDLRLIITTRRPPVIPEARIWEMEPLPPDAAVQLMRCRLAGNSATDDLTRSFDLVQKLCWELDHLPRLIEFAAYWLRNVPVSALLSLEHVLELLGLPDYSVLPHQRSLHGSLEWSWAMLGERHRRFMVRLAEQPQPIASDAPELGELEPGVSGTEAVYLLAELANASLLQVSRGAIYEYRMLRHVRAFVRNRSPDPAESRVPAGLQPSCV</sequence>
<dbReference type="Pfam" id="PF01381">
    <property type="entry name" value="HTH_3"/>
    <property type="match status" value="1"/>
</dbReference>
<feature type="domain" description="HTH cro/C1-type" evidence="2">
    <location>
        <begin position="6"/>
        <end position="61"/>
    </location>
</feature>
<dbReference type="EMBL" id="JBHEZX010000027">
    <property type="protein sequence ID" value="MFC1414695.1"/>
    <property type="molecule type" value="Genomic_DNA"/>
</dbReference>
<dbReference type="Gene3D" id="1.10.260.40">
    <property type="entry name" value="lambda repressor-like DNA-binding domains"/>
    <property type="match status" value="1"/>
</dbReference>
<evidence type="ECO:0000313" key="4">
    <source>
        <dbReference type="Proteomes" id="UP001592582"/>
    </source>
</evidence>
<reference evidence="3 4" key="1">
    <citation type="submission" date="2024-09" db="EMBL/GenBank/DDBJ databases">
        <authorList>
            <person name="Lee S.D."/>
        </authorList>
    </citation>
    <scope>NUCLEOTIDE SEQUENCE [LARGE SCALE GENOMIC DNA]</scope>
    <source>
        <strain evidence="3 4">N1-1</strain>
    </source>
</reference>
<evidence type="ECO:0000259" key="2">
    <source>
        <dbReference type="PROSITE" id="PS50943"/>
    </source>
</evidence>
<feature type="region of interest" description="Disordered" evidence="1">
    <location>
        <begin position="91"/>
        <end position="119"/>
    </location>
</feature>
<dbReference type="PROSITE" id="PS50943">
    <property type="entry name" value="HTH_CROC1"/>
    <property type="match status" value="1"/>
</dbReference>
<accession>A0ABV6VLS1</accession>
<dbReference type="Gene3D" id="3.40.50.300">
    <property type="entry name" value="P-loop containing nucleotide triphosphate hydrolases"/>
    <property type="match status" value="1"/>
</dbReference>
<comment type="caution">
    <text evidence="3">The sequence shown here is derived from an EMBL/GenBank/DDBJ whole genome shotgun (WGS) entry which is preliminary data.</text>
</comment>
<dbReference type="InterPro" id="IPR010982">
    <property type="entry name" value="Lambda_DNA-bd_dom_sf"/>
</dbReference>
<name>A0ABV6VLS1_9ACTN</name>
<dbReference type="SUPFAM" id="SSF52540">
    <property type="entry name" value="P-loop containing nucleoside triphosphate hydrolases"/>
    <property type="match status" value="1"/>
</dbReference>
<dbReference type="SUPFAM" id="SSF47413">
    <property type="entry name" value="lambda repressor-like DNA-binding domains"/>
    <property type="match status" value="1"/>
</dbReference>
<dbReference type="InterPro" id="IPR001387">
    <property type="entry name" value="Cro/C1-type_HTH"/>
</dbReference>
<dbReference type="PANTHER" id="PTHR47691:SF3">
    <property type="entry name" value="HTH-TYPE TRANSCRIPTIONAL REGULATOR RV0890C-RELATED"/>
    <property type="match status" value="1"/>
</dbReference>